<name>A0A2R8FAY8_9CHLA</name>
<evidence type="ECO:0000313" key="2">
    <source>
        <dbReference type="EMBL" id="SPN73595.1"/>
    </source>
</evidence>
<dbReference type="RefSeq" id="WP_108896553.1">
    <property type="nucleotide sequence ID" value="NZ_LT993738.1"/>
</dbReference>
<feature type="region of interest" description="Disordered" evidence="1">
    <location>
        <begin position="427"/>
        <end position="458"/>
    </location>
</feature>
<gene>
    <name evidence="2" type="ORF">C10C_0428</name>
</gene>
<feature type="compositionally biased region" description="Low complexity" evidence="1">
    <location>
        <begin position="41"/>
        <end position="79"/>
    </location>
</feature>
<feature type="region of interest" description="Disordered" evidence="1">
    <location>
        <begin position="117"/>
        <end position="152"/>
    </location>
</feature>
<organism evidence="2 3">
    <name type="scientific">Chlamydia serpentis</name>
    <dbReference type="NCBI Taxonomy" id="1967782"/>
    <lineage>
        <taxon>Bacteria</taxon>
        <taxon>Pseudomonadati</taxon>
        <taxon>Chlamydiota</taxon>
        <taxon>Chlamydiia</taxon>
        <taxon>Chlamydiales</taxon>
        <taxon>Chlamydiaceae</taxon>
        <taxon>Chlamydia/Chlamydophila group</taxon>
        <taxon>Chlamydia</taxon>
    </lineage>
</organism>
<dbReference type="AlphaFoldDB" id="A0A2R8FAY8"/>
<protein>
    <submittedName>
        <fullName evidence="2">Uncharacterized protein</fullName>
    </submittedName>
</protein>
<sequence>MTSGIGRPSGLGNIPPEDNGRKSRSPSPKGNLGGHEISHTSSNSDEASEASSSDGLLSPLGGQKSEGVSEGASSSSNSFFKRIRSGIKKGLGAFSKSRSQDYKVQTHRTRNVFVQTSKTQELRENKEKTASTLKTEAASNSGENTSFQGATAGSEKSQYLFATPSGKEQTGFTRLIKNAYERLQLPQDEKPKDTEFLSVEELSTRIQSLKNELGEVKTNNQLEFDTKKSMERGLQALIKVTEMQLAERLELSSSSSYAETLFRETTNTSDINSICSNLTDPELASLLDDGTRLDDALNEVSGELINTLSNIHEHFSSSTDQEVRSSESRMAQETAEVKTSRLPTDESSSVPEGALARLTFKLHNALFSVLFSLLGTILSVVRRLFNILRAIRHAAVEAVRRCCVCRGGEYVISDEEEDIAAEEIPDVSTVEKGSPIPELTQRGGGKPPPNNSEPGLIGALGRWLNKGTRIEENPESPKQESRFVSISEEEVKSWETNNPRVLVSGIDEVLFPFVNAIYDVPRRKDGIYDVPSTPRDYGVKKNESNLTSVSDTSPTPVDEHIYNIPRPPTPVIYDLPTRPGASRGFSPSPSSTPRAKRSPNQLGVPLPPPPFPPTDPSNEHIYEEIGFFGLENSNTDISVNPFVASSTTTPIPNNEENIIMVPRGFGAEIRASMIYDIASTVKTETSEHMARTTFSAIGGRMSTFLPLTDRLASTTNLLLRRTGHDLNHSQETDS</sequence>
<dbReference type="EMBL" id="LT993738">
    <property type="protein sequence ID" value="SPN73595.1"/>
    <property type="molecule type" value="Genomic_DNA"/>
</dbReference>
<feature type="compositionally biased region" description="Basic and acidic residues" evidence="1">
    <location>
        <begin position="120"/>
        <end position="129"/>
    </location>
</feature>
<feature type="compositionally biased region" description="Polar residues" evidence="1">
    <location>
        <begin position="544"/>
        <end position="555"/>
    </location>
</feature>
<dbReference type="KEGG" id="csee:C10C_0428"/>
<accession>A0A2R8FAY8</accession>
<feature type="compositionally biased region" description="Polar residues" evidence="1">
    <location>
        <begin position="130"/>
        <end position="152"/>
    </location>
</feature>
<evidence type="ECO:0000313" key="3">
    <source>
        <dbReference type="Proteomes" id="UP000244926"/>
    </source>
</evidence>
<evidence type="ECO:0000256" key="1">
    <source>
        <dbReference type="SAM" id="MobiDB-lite"/>
    </source>
</evidence>
<feature type="region of interest" description="Disordered" evidence="1">
    <location>
        <begin position="535"/>
        <end position="616"/>
    </location>
</feature>
<dbReference type="Proteomes" id="UP000244926">
    <property type="component" value="Chromosome I"/>
</dbReference>
<dbReference type="OrthoDB" id="9852814at2"/>
<feature type="region of interest" description="Disordered" evidence="1">
    <location>
        <begin position="1"/>
        <end position="79"/>
    </location>
</feature>
<feature type="compositionally biased region" description="Basic and acidic residues" evidence="1">
    <location>
        <begin position="316"/>
        <end position="327"/>
    </location>
</feature>
<feature type="compositionally biased region" description="Polar residues" evidence="1">
    <location>
        <begin position="585"/>
        <end position="601"/>
    </location>
</feature>
<reference evidence="3" key="1">
    <citation type="submission" date="2017-11" db="EMBL/GenBank/DDBJ databases">
        <authorList>
            <person name="Seth-Smith MB H."/>
        </authorList>
    </citation>
    <scope>NUCLEOTIDE SEQUENCE [LARGE SCALE GENOMIC DNA]</scope>
</reference>
<feature type="compositionally biased region" description="Pro residues" evidence="1">
    <location>
        <begin position="605"/>
        <end position="615"/>
    </location>
</feature>
<feature type="region of interest" description="Disordered" evidence="1">
    <location>
        <begin position="316"/>
        <end position="348"/>
    </location>
</feature>
<proteinExistence type="predicted"/>
<keyword evidence="3" id="KW-1185">Reference proteome</keyword>